<proteinExistence type="predicted"/>
<dbReference type="GO" id="GO:0030667">
    <property type="term" value="C:secretory granule membrane"/>
    <property type="evidence" value="ECO:0007669"/>
    <property type="project" value="InterPro"/>
</dbReference>
<dbReference type="Gene3D" id="2.60.20.10">
    <property type="entry name" value="Crystallins"/>
    <property type="match status" value="1"/>
</dbReference>
<reference evidence="2" key="2">
    <citation type="submission" date="2025-08" db="UniProtKB">
        <authorList>
            <consortium name="Ensembl"/>
        </authorList>
    </citation>
    <scope>IDENTIFICATION</scope>
</reference>
<dbReference type="Ensembl" id="ENSDCDT00010006180.1">
    <property type="protein sequence ID" value="ENSDCDP00010005971.1"/>
    <property type="gene ID" value="ENSDCDG00010002614.1"/>
</dbReference>
<evidence type="ECO:0000313" key="3">
    <source>
        <dbReference type="Proteomes" id="UP000694580"/>
    </source>
</evidence>
<organism evidence="2 3">
    <name type="scientific">Denticeps clupeoides</name>
    <name type="common">denticle herring</name>
    <dbReference type="NCBI Taxonomy" id="299321"/>
    <lineage>
        <taxon>Eukaryota</taxon>
        <taxon>Metazoa</taxon>
        <taxon>Chordata</taxon>
        <taxon>Craniata</taxon>
        <taxon>Vertebrata</taxon>
        <taxon>Euteleostomi</taxon>
        <taxon>Actinopterygii</taxon>
        <taxon>Neopterygii</taxon>
        <taxon>Teleostei</taxon>
        <taxon>Clupei</taxon>
        <taxon>Clupeiformes</taxon>
        <taxon>Denticipitoidei</taxon>
        <taxon>Denticipitidae</taxon>
        <taxon>Denticeps</taxon>
    </lineage>
</organism>
<feature type="signal peptide" evidence="1">
    <location>
        <begin position="1"/>
        <end position="32"/>
    </location>
</feature>
<gene>
    <name evidence="2" type="primary">sycn</name>
</gene>
<feature type="chain" id="PRO_5044276054" evidence="1">
    <location>
        <begin position="33"/>
        <end position="144"/>
    </location>
</feature>
<name>A0AAY4AFC9_9TELE</name>
<protein>
    <submittedName>
        <fullName evidence="2">Syncollin, tandem duplicate 3</fullName>
    </submittedName>
</protein>
<reference evidence="2" key="3">
    <citation type="submission" date="2025-09" db="UniProtKB">
        <authorList>
            <consortium name="Ensembl"/>
        </authorList>
    </citation>
    <scope>IDENTIFICATION</scope>
</reference>
<accession>A0AAY4AFC9</accession>
<sequence>MALGSQLTLRGPTMKVAVALLLCAVCWVGLRAQCPEPGTLKDPNGVKICARMFEHSNIYNEQSCGGEYLDAFHNDDVPMIPWRWNNRVSSLVVNKMCSLTVWSRMKKEGKKRKFGAGIQYRLKDVTQGLFGNWNDDISAYYCEC</sequence>
<dbReference type="PANTHER" id="PTHR17503:SF0">
    <property type="entry name" value="SYNCOLLIN"/>
    <property type="match status" value="1"/>
</dbReference>
<dbReference type="AlphaFoldDB" id="A0AAY4AFC9"/>
<evidence type="ECO:0000313" key="2">
    <source>
        <dbReference type="Ensembl" id="ENSDCDP00010005971.1"/>
    </source>
</evidence>
<dbReference type="Proteomes" id="UP000694580">
    <property type="component" value="Chromosome 6"/>
</dbReference>
<keyword evidence="1" id="KW-0732">Signal</keyword>
<dbReference type="Pfam" id="PF15138">
    <property type="entry name" value="Syncollin"/>
    <property type="match status" value="1"/>
</dbReference>
<dbReference type="GO" id="GO:0006887">
    <property type="term" value="P:exocytosis"/>
    <property type="evidence" value="ECO:0007669"/>
    <property type="project" value="InterPro"/>
</dbReference>
<dbReference type="InterPro" id="IPR028137">
    <property type="entry name" value="Syncollin"/>
</dbReference>
<reference evidence="2 3" key="1">
    <citation type="submission" date="2020-06" db="EMBL/GenBank/DDBJ databases">
        <authorList>
            <consortium name="Wellcome Sanger Institute Data Sharing"/>
        </authorList>
    </citation>
    <scope>NUCLEOTIDE SEQUENCE [LARGE SCALE GENOMIC DNA]</scope>
</reference>
<dbReference type="GeneTree" id="ENSGT00390000014835"/>
<dbReference type="PANTHER" id="PTHR17503">
    <property type="entry name" value="SYNCOLLIN"/>
    <property type="match status" value="1"/>
</dbReference>
<evidence type="ECO:0000256" key="1">
    <source>
        <dbReference type="SAM" id="SignalP"/>
    </source>
</evidence>
<keyword evidence="3" id="KW-1185">Reference proteome</keyword>